<evidence type="ECO:0000313" key="2">
    <source>
        <dbReference type="EMBL" id="MEK8129913.1"/>
    </source>
</evidence>
<dbReference type="EMBL" id="JBBPCC010000012">
    <property type="protein sequence ID" value="MEK8129913.1"/>
    <property type="molecule type" value="Genomic_DNA"/>
</dbReference>
<dbReference type="PIRSF" id="PIRSF005962">
    <property type="entry name" value="Pept_M20D_amidohydro"/>
    <property type="match status" value="1"/>
</dbReference>
<dbReference type="InterPro" id="IPR002933">
    <property type="entry name" value="Peptidase_M20"/>
</dbReference>
<dbReference type="InterPro" id="IPR017439">
    <property type="entry name" value="Amidohydrolase"/>
</dbReference>
<sequence length="411" mass="44215">MSEALHYVDTLKAELIELRRDFHQYPEILFDVDRTAAKVAAYLESLGLDVRTGVGKHFGKGVIGVLDSGKPGPTLLLRADMDALAITEGHTFAHRSRNEGAMHACGHDAHMTMLLGAAKALSRHRDAWTGTIRFVFQPAEESAVPSPSDGRMISGGKDMIEAGVLDGVDLCFALHVWPELPSGVLGIHRREAMAASSHFRFSFHGVEGHHSKPHLAVDALSIAVQFVTDVKFALATERDPFETSVLCFGTLHAGNATNAIAGESQLSGTYRVLDPEAVGSIQRLLETRAEAVTNAYGGSYSSLYRLGTPLINDAAAVELALQAGRTALGEDKTVLLDKPSLAGEDFALYLQEVPGAFGFLGIADEAKGITQPLHHPLFDVDEEVLTSGAKVFVQWVQQASAEEKNRRGNGQ</sequence>
<dbReference type="InterPro" id="IPR011650">
    <property type="entry name" value="Peptidase_M20_dimer"/>
</dbReference>
<protein>
    <submittedName>
        <fullName evidence="2">Amidohydrolase</fullName>
    </submittedName>
</protein>
<dbReference type="Gene3D" id="3.40.630.10">
    <property type="entry name" value="Zn peptidases"/>
    <property type="match status" value="1"/>
</dbReference>
<organism evidence="2 3">
    <name type="scientific">Paenibacillus filicis</name>
    <dbReference type="NCBI Taxonomy" id="669464"/>
    <lineage>
        <taxon>Bacteria</taxon>
        <taxon>Bacillati</taxon>
        <taxon>Bacillota</taxon>
        <taxon>Bacilli</taxon>
        <taxon>Bacillales</taxon>
        <taxon>Paenibacillaceae</taxon>
        <taxon>Paenibacillus</taxon>
    </lineage>
</organism>
<dbReference type="Pfam" id="PF07687">
    <property type="entry name" value="M20_dimer"/>
    <property type="match status" value="1"/>
</dbReference>
<feature type="domain" description="Peptidase M20 dimerisation" evidence="1">
    <location>
        <begin position="198"/>
        <end position="293"/>
    </location>
</feature>
<keyword evidence="3" id="KW-1185">Reference proteome</keyword>
<dbReference type="PANTHER" id="PTHR11014:SF63">
    <property type="entry name" value="METALLOPEPTIDASE, PUTATIVE (AFU_ORTHOLOGUE AFUA_6G09600)-RELATED"/>
    <property type="match status" value="1"/>
</dbReference>
<dbReference type="InterPro" id="IPR036264">
    <property type="entry name" value="Bact_exopeptidase_dim_dom"/>
</dbReference>
<dbReference type="Proteomes" id="UP001469365">
    <property type="component" value="Unassembled WGS sequence"/>
</dbReference>
<dbReference type="SUPFAM" id="SSF53187">
    <property type="entry name" value="Zn-dependent exopeptidases"/>
    <property type="match status" value="1"/>
</dbReference>
<dbReference type="PANTHER" id="PTHR11014">
    <property type="entry name" value="PEPTIDASE M20 FAMILY MEMBER"/>
    <property type="match status" value="1"/>
</dbReference>
<name>A0ABU9DQ74_9BACL</name>
<dbReference type="NCBIfam" id="TIGR01891">
    <property type="entry name" value="amidohydrolases"/>
    <property type="match status" value="1"/>
</dbReference>
<accession>A0ABU9DQ74</accession>
<dbReference type="RefSeq" id="WP_341417035.1">
    <property type="nucleotide sequence ID" value="NZ_JBBPCC010000012.1"/>
</dbReference>
<comment type="caution">
    <text evidence="2">The sequence shown here is derived from an EMBL/GenBank/DDBJ whole genome shotgun (WGS) entry which is preliminary data.</text>
</comment>
<evidence type="ECO:0000259" key="1">
    <source>
        <dbReference type="Pfam" id="PF07687"/>
    </source>
</evidence>
<dbReference type="Pfam" id="PF01546">
    <property type="entry name" value="Peptidase_M20"/>
    <property type="match status" value="1"/>
</dbReference>
<gene>
    <name evidence="2" type="ORF">WMW72_18585</name>
</gene>
<reference evidence="2 3" key="1">
    <citation type="submission" date="2024-04" db="EMBL/GenBank/DDBJ databases">
        <title>draft genome sequnece of Paenibacillus filicis.</title>
        <authorList>
            <person name="Kim D.-U."/>
        </authorList>
    </citation>
    <scope>NUCLEOTIDE SEQUENCE [LARGE SCALE GENOMIC DNA]</scope>
    <source>
        <strain evidence="2 3">KACC14197</strain>
    </source>
</reference>
<proteinExistence type="predicted"/>
<dbReference type="SUPFAM" id="SSF55031">
    <property type="entry name" value="Bacterial exopeptidase dimerisation domain"/>
    <property type="match status" value="1"/>
</dbReference>
<evidence type="ECO:0000313" key="3">
    <source>
        <dbReference type="Proteomes" id="UP001469365"/>
    </source>
</evidence>
<dbReference type="Gene3D" id="3.30.70.360">
    <property type="match status" value="1"/>
</dbReference>